<dbReference type="AlphaFoldDB" id="A0A1E3X2S1"/>
<protein>
    <submittedName>
        <fullName evidence="1">Uncharacterized protein</fullName>
    </submittedName>
</protein>
<evidence type="ECO:0000313" key="2">
    <source>
        <dbReference type="Proteomes" id="UP000094056"/>
    </source>
</evidence>
<accession>A0A1E3X2S1</accession>
<sequence length="45" mass="5068">GRKRVPGVEVMWRGIRRLEDIAIGVLLMKGDLSEKALSAYCFEFG</sequence>
<organism evidence="1 2">
    <name type="scientific">Candidatus Scalindua rubra</name>
    <dbReference type="NCBI Taxonomy" id="1872076"/>
    <lineage>
        <taxon>Bacteria</taxon>
        <taxon>Pseudomonadati</taxon>
        <taxon>Planctomycetota</taxon>
        <taxon>Candidatus Brocadiia</taxon>
        <taxon>Candidatus Brocadiales</taxon>
        <taxon>Candidatus Scalinduaceae</taxon>
        <taxon>Candidatus Scalindua</taxon>
    </lineage>
</organism>
<name>A0A1E3X2S1_9BACT</name>
<reference evidence="1 2" key="1">
    <citation type="submission" date="2016-07" db="EMBL/GenBank/DDBJ databases">
        <title>Draft genome of Scalindua rubra, obtained from a brine-seawater interface in the Red Sea, sheds light on salt adaptation in anammox bacteria.</title>
        <authorList>
            <person name="Speth D.R."/>
            <person name="Lagkouvardos I."/>
            <person name="Wang Y."/>
            <person name="Qian P.-Y."/>
            <person name="Dutilh B.E."/>
            <person name="Jetten M.S."/>
        </authorList>
    </citation>
    <scope>NUCLEOTIDE SEQUENCE [LARGE SCALE GENOMIC DNA]</scope>
    <source>
        <strain evidence="1">BSI-1</strain>
    </source>
</reference>
<comment type="caution">
    <text evidence="1">The sequence shown here is derived from an EMBL/GenBank/DDBJ whole genome shotgun (WGS) entry which is preliminary data.</text>
</comment>
<evidence type="ECO:0000313" key="1">
    <source>
        <dbReference type="EMBL" id="ODS29940.1"/>
    </source>
</evidence>
<proteinExistence type="predicted"/>
<gene>
    <name evidence="1" type="ORF">SCARUB_04959</name>
</gene>
<dbReference type="EMBL" id="MAYW01000324">
    <property type="protein sequence ID" value="ODS29940.1"/>
    <property type="molecule type" value="Genomic_DNA"/>
</dbReference>
<feature type="non-terminal residue" evidence="1">
    <location>
        <position position="1"/>
    </location>
</feature>
<dbReference type="Proteomes" id="UP000094056">
    <property type="component" value="Unassembled WGS sequence"/>
</dbReference>